<dbReference type="InterPro" id="IPR000653">
    <property type="entry name" value="DegT/StrS_aminotransferase"/>
</dbReference>
<dbReference type="SUPFAM" id="SSF53383">
    <property type="entry name" value="PLP-dependent transferases"/>
    <property type="match status" value="1"/>
</dbReference>
<keyword evidence="3" id="KW-0808">Transferase</keyword>
<keyword evidence="4" id="KW-1185">Reference proteome</keyword>
<dbReference type="Proteomes" id="UP000786875">
    <property type="component" value="Unassembled WGS sequence"/>
</dbReference>
<dbReference type="Gene3D" id="3.40.640.10">
    <property type="entry name" value="Type I PLP-dependent aspartate aminotransferase-like (Major domain)"/>
    <property type="match status" value="1"/>
</dbReference>
<dbReference type="InterPro" id="IPR015421">
    <property type="entry name" value="PyrdxlP-dep_Trfase_major"/>
</dbReference>
<dbReference type="CDD" id="cd00616">
    <property type="entry name" value="AHBA_syn"/>
    <property type="match status" value="1"/>
</dbReference>
<dbReference type="PIRSF" id="PIRSF000390">
    <property type="entry name" value="PLP_StrS"/>
    <property type="match status" value="1"/>
</dbReference>
<dbReference type="PANTHER" id="PTHR30244:SF41">
    <property type="entry name" value="UDP-4-AMINO-4-DEOXY-L-ARABINOSE--OXOGLUTARATE AMINOTRANSFERASE"/>
    <property type="match status" value="1"/>
</dbReference>
<evidence type="ECO:0000256" key="2">
    <source>
        <dbReference type="RuleBase" id="RU004508"/>
    </source>
</evidence>
<comment type="similarity">
    <text evidence="2">Belongs to the DegT/DnrJ/EryC1 family.</text>
</comment>
<name>A0ABS5T0L8_9GAMM</name>
<dbReference type="InterPro" id="IPR015422">
    <property type="entry name" value="PyrdxlP-dep_Trfase_small"/>
</dbReference>
<organism evidence="3 4">
    <name type="scientific">Rosenbergiella australiborealis</name>
    <dbReference type="NCBI Taxonomy" id="1544696"/>
    <lineage>
        <taxon>Bacteria</taxon>
        <taxon>Pseudomonadati</taxon>
        <taxon>Pseudomonadota</taxon>
        <taxon>Gammaproteobacteria</taxon>
        <taxon>Enterobacterales</taxon>
        <taxon>Erwiniaceae</taxon>
        <taxon>Rosenbergiella</taxon>
    </lineage>
</organism>
<accession>A0ABS5T0L8</accession>
<evidence type="ECO:0000256" key="1">
    <source>
        <dbReference type="ARBA" id="ARBA00022898"/>
    </source>
</evidence>
<dbReference type="EC" id="2.6.1.87" evidence="3"/>
<evidence type="ECO:0000313" key="4">
    <source>
        <dbReference type="Proteomes" id="UP000786875"/>
    </source>
</evidence>
<evidence type="ECO:0000313" key="3">
    <source>
        <dbReference type="EMBL" id="MBT0725876.1"/>
    </source>
</evidence>
<dbReference type="InterPro" id="IPR015424">
    <property type="entry name" value="PyrdxlP-dep_Trfase"/>
</dbReference>
<dbReference type="PANTHER" id="PTHR30244">
    <property type="entry name" value="TRANSAMINASE"/>
    <property type="match status" value="1"/>
</dbReference>
<keyword evidence="3" id="KW-0032">Aminotransferase</keyword>
<sequence length="378" mass="42247">MRDYLPFAKPTFDEMELLAVKEVLDSGWITTGPKNNELEAVFRHYTGNQHAISVNSATAGMHVTLLALGIGKGDEVITPSFTWVSTLNMIEMVGATPIMIDIDRETLMVTPQAIEAAITPQTKAIIPVHFAGVPVDLSPIYALGKRYQIPIIEDAAHALGSEYQQQRIGKQGTAIFSFHAIKNITCGEGGMIVTDDDELAERVRSLKFHGLRLEPSTPTRLGRSPFAEVIQPGLKYNLTDINAAIAIVQMQKLAAFNQQRQWLAKQYLTLLQDLPLLPLQQPVWQHTHAWHLFIVRIDKQLCGLDRDTLLTKLHLRGIGSGLHFRAAHTHAFYRQKYPHLSLPHSEWNSDSVCSLPLFPAMTQDDVLLVSNVLRDTLR</sequence>
<dbReference type="RefSeq" id="WP_214211637.1">
    <property type="nucleotide sequence ID" value="NZ_JABBFO010000001.1"/>
</dbReference>
<dbReference type="Gene3D" id="3.90.1150.10">
    <property type="entry name" value="Aspartate Aminotransferase, domain 1"/>
    <property type="match status" value="1"/>
</dbReference>
<protein>
    <submittedName>
        <fullName evidence="3">UDP-4-amino-4-deoxy-L-arabinose aminotransferase</fullName>
        <ecNumber evidence="3">2.6.1.87</ecNumber>
    </submittedName>
</protein>
<comment type="caution">
    <text evidence="3">The sequence shown here is derived from an EMBL/GenBank/DDBJ whole genome shotgun (WGS) entry which is preliminary data.</text>
</comment>
<reference evidence="3 4" key="1">
    <citation type="submission" date="2020-04" db="EMBL/GenBank/DDBJ databases">
        <title>Genome sequencing of Rosenbergiella species.</title>
        <authorList>
            <person name="Alvarez-Perez S."/>
            <person name="Lievens B."/>
        </authorList>
    </citation>
    <scope>NUCLEOTIDE SEQUENCE [LARGE SCALE GENOMIC DNA]</scope>
    <source>
        <strain evidence="3 4">CdVSA20.1</strain>
    </source>
</reference>
<proteinExistence type="inferred from homology"/>
<dbReference type="Pfam" id="PF01041">
    <property type="entry name" value="DegT_DnrJ_EryC1"/>
    <property type="match status" value="1"/>
</dbReference>
<keyword evidence="1 2" id="KW-0663">Pyridoxal phosphate</keyword>
<dbReference type="EMBL" id="JABBFO010000001">
    <property type="protein sequence ID" value="MBT0725876.1"/>
    <property type="molecule type" value="Genomic_DNA"/>
</dbReference>
<gene>
    <name evidence="3" type="primary">arnB</name>
    <name evidence="3" type="ORF">HGT73_00435</name>
</gene>
<dbReference type="GO" id="GO:0099620">
    <property type="term" value="F:UDP-4-amino-4-deoxy-L-arabinose aminotransferase"/>
    <property type="evidence" value="ECO:0007669"/>
    <property type="project" value="UniProtKB-EC"/>
</dbReference>